<protein>
    <submittedName>
        <fullName evidence="1">(rape) hypothetical protein</fullName>
    </submittedName>
</protein>
<dbReference type="Proteomes" id="UP001295469">
    <property type="component" value="Chromosome C02"/>
</dbReference>
<dbReference type="EMBL" id="HG994366">
    <property type="protein sequence ID" value="CAF1907203.1"/>
    <property type="molecule type" value="Genomic_DNA"/>
</dbReference>
<organism evidence="1">
    <name type="scientific">Brassica napus</name>
    <name type="common">Rape</name>
    <dbReference type="NCBI Taxonomy" id="3708"/>
    <lineage>
        <taxon>Eukaryota</taxon>
        <taxon>Viridiplantae</taxon>
        <taxon>Streptophyta</taxon>
        <taxon>Embryophyta</taxon>
        <taxon>Tracheophyta</taxon>
        <taxon>Spermatophyta</taxon>
        <taxon>Magnoliopsida</taxon>
        <taxon>eudicotyledons</taxon>
        <taxon>Gunneridae</taxon>
        <taxon>Pentapetalae</taxon>
        <taxon>rosids</taxon>
        <taxon>malvids</taxon>
        <taxon>Brassicales</taxon>
        <taxon>Brassicaceae</taxon>
        <taxon>Brassiceae</taxon>
        <taxon>Brassica</taxon>
    </lineage>
</organism>
<name>A0A816KAA3_BRANA</name>
<proteinExistence type="predicted"/>
<reference evidence="1" key="1">
    <citation type="submission" date="2021-01" db="EMBL/GenBank/DDBJ databases">
        <authorList>
            <consortium name="Genoscope - CEA"/>
            <person name="William W."/>
        </authorList>
    </citation>
    <scope>NUCLEOTIDE SEQUENCE</scope>
</reference>
<gene>
    <name evidence="1" type="ORF">DARMORV10_C02P27460.1</name>
</gene>
<accession>A0A816KAA3</accession>
<dbReference type="AlphaFoldDB" id="A0A816KAA3"/>
<sequence>MRVRGDKLGYVMTMIMNREAPHPLGNANVVVVQDTTRCPAVTIYKKYVTMEKAYKSSLKLLFGNWVNKRKPLPSTDWPSK</sequence>
<evidence type="ECO:0000313" key="1">
    <source>
        <dbReference type="EMBL" id="CAF1907203.1"/>
    </source>
</evidence>